<dbReference type="Pfam" id="PF00176">
    <property type="entry name" value="SNF2-rel_dom"/>
    <property type="match status" value="1"/>
</dbReference>
<dbReference type="Gene3D" id="3.40.50.300">
    <property type="entry name" value="P-loop containing nucleotide triphosphate hydrolases"/>
    <property type="match status" value="2"/>
</dbReference>
<dbReference type="AlphaFoldDB" id="A0A644VT87"/>
<comment type="caution">
    <text evidence="4">The sequence shown here is derived from an EMBL/GenBank/DDBJ whole genome shotgun (WGS) entry which is preliminary data.</text>
</comment>
<dbReference type="InterPro" id="IPR014001">
    <property type="entry name" value="Helicase_ATP-bd"/>
</dbReference>
<evidence type="ECO:0000313" key="4">
    <source>
        <dbReference type="EMBL" id="MPL94497.1"/>
    </source>
</evidence>
<feature type="domain" description="Helicase C-terminal" evidence="3">
    <location>
        <begin position="662"/>
        <end position="848"/>
    </location>
</feature>
<dbReference type="PANTHER" id="PTHR45766">
    <property type="entry name" value="DNA ANNEALING HELICASE AND ENDONUCLEASE ZRANB3 FAMILY MEMBER"/>
    <property type="match status" value="1"/>
</dbReference>
<dbReference type="PANTHER" id="PTHR45766:SF6">
    <property type="entry name" value="SWI_SNF-RELATED MATRIX-ASSOCIATED ACTIN-DEPENDENT REGULATOR OF CHROMATIN SUBFAMILY A-LIKE PROTEIN 1"/>
    <property type="match status" value="1"/>
</dbReference>
<name>A0A644VT87_9ZZZZ</name>
<sequence>MSVDKKIDQTDLTFFTNEEGHSLLSRFKSTLKDTQLFDVLVGYFRASGFYQLYDALEPVEKIRILVGLSIDRDSYDVMQYHQQNGIIDFESHQRTKKKYQENLKEEIENTAENDNRLEIGIRKFIEFLKADCQDPEMDKASNGNGKKLEIRAYPSKNIHAKVYIGKFKPEDRDYGFVITGSSNFSESGFVANREFNVELRGKRDVLFAEDQFNALWKDSVDISDDFVDTIQNKTWLNDQILPYELYLKLIYEYLEEDINLANEFEPFLPEGFMKLKYQNQAAIQAKKILETYNGVFLADVVGLGKTFITALLLQQLQGRTLVVCPPVLKDYWKDSLFDFGIRSFEVESLGKLEHIIKKGLERYDYIVVDEAHRFRNENTQSYADLLDICRGKKIILVTATPLNNTVDDIFAQLKLFQAPKNSTIPGIPNLEKYFSGFRTKLAKLEKTDPEYKKLIKDVSDDIRNSILRYVMVRRTRTDVMNYFKKDMEMQGLTFPDIDNPQKIVYEYKGELETIFNKTINKLQEFTYARYTPLLYYIGNKTLSEFERQQQRNVGGFMKGILVKRLESSFHAFRQSVDRFIASYEKFIQMYQGGTVYISKKVDVYDLIESDSIERLEAFVEDEKAQKYDSKDFRKEFIDKLVFDLEILREVKSLWANVNSDPKLEQFIHDLTTIPALKKNKLVIFTESKETGDYLYEALLNEFPEKVMFYSSTGGRHIDKKTLSNHTISRDIITANFDPKHKEKRDNIKILIATDVLAEGINLHRSNVLINYDLPWNPTRVLQRAGRVNRLGSTFPKVYIFNFFPTTQSDEHLGLEVNITNKIQMFHDILGEDAKYLSDGEEFGSQELFNTLNNKTAYTGEEGEGDSELKYLEMIRKIRDEQPELFEKIKNLPKKARSGFQKSTITSDQLVTFFRIGKLKKFYINKGGESKEITFFDTVKELECKPDTKRAQIPNEYYHLLQTNKTRFELDTTVGDEPTKAGGGRSNAKYIETRLKDKSFKNFKGFTDSNDEFLNGVKDMLTQGTIAKKTAQLIKNELEKTTDPLQMLHILEKHIRFVAIEGAQNAKKFQKREVILSGYLIK</sequence>
<proteinExistence type="predicted"/>
<feature type="domain" description="Helicase ATP-binding" evidence="2">
    <location>
        <begin position="286"/>
        <end position="419"/>
    </location>
</feature>
<reference evidence="4" key="1">
    <citation type="submission" date="2019-08" db="EMBL/GenBank/DDBJ databases">
        <authorList>
            <person name="Kucharzyk K."/>
            <person name="Murdoch R.W."/>
            <person name="Higgins S."/>
            <person name="Loffler F."/>
        </authorList>
    </citation>
    <scope>NUCLEOTIDE SEQUENCE</scope>
</reference>
<dbReference type="Pfam" id="PF13091">
    <property type="entry name" value="PLDc_2"/>
    <property type="match status" value="1"/>
</dbReference>
<dbReference type="InterPro" id="IPR027417">
    <property type="entry name" value="P-loop_NTPase"/>
</dbReference>
<evidence type="ECO:0000259" key="2">
    <source>
        <dbReference type="PROSITE" id="PS51192"/>
    </source>
</evidence>
<keyword evidence="1 4" id="KW-0378">Hydrolase</keyword>
<dbReference type="GO" id="GO:0005524">
    <property type="term" value="F:ATP binding"/>
    <property type="evidence" value="ECO:0007669"/>
    <property type="project" value="InterPro"/>
</dbReference>
<dbReference type="SUPFAM" id="SSF52540">
    <property type="entry name" value="P-loop containing nucleoside triphosphate hydrolases"/>
    <property type="match status" value="2"/>
</dbReference>
<dbReference type="CDD" id="cd09178">
    <property type="entry name" value="PLDc_N_Snf2_like"/>
    <property type="match status" value="1"/>
</dbReference>
<dbReference type="EC" id="3.6.4.-" evidence="4"/>
<dbReference type="SMART" id="SM00490">
    <property type="entry name" value="HELICc"/>
    <property type="match status" value="1"/>
</dbReference>
<gene>
    <name evidence="4" type="primary">rapA_10</name>
    <name evidence="4" type="ORF">SDC9_40651</name>
</gene>
<dbReference type="EMBL" id="VSSQ01000430">
    <property type="protein sequence ID" value="MPL94497.1"/>
    <property type="molecule type" value="Genomic_DNA"/>
</dbReference>
<accession>A0A644VT87</accession>
<dbReference type="PROSITE" id="PS51192">
    <property type="entry name" value="HELICASE_ATP_BIND_1"/>
    <property type="match status" value="1"/>
</dbReference>
<dbReference type="Pfam" id="PF00271">
    <property type="entry name" value="Helicase_C"/>
    <property type="match status" value="1"/>
</dbReference>
<evidence type="ECO:0000259" key="3">
    <source>
        <dbReference type="PROSITE" id="PS51194"/>
    </source>
</evidence>
<dbReference type="InterPro" id="IPR049730">
    <property type="entry name" value="SNF2/RAD54-like_C"/>
</dbReference>
<dbReference type="InterPro" id="IPR001650">
    <property type="entry name" value="Helicase_C-like"/>
</dbReference>
<dbReference type="GO" id="GO:0016787">
    <property type="term" value="F:hydrolase activity"/>
    <property type="evidence" value="ECO:0007669"/>
    <property type="project" value="UniProtKB-KW"/>
</dbReference>
<dbReference type="Gene3D" id="3.30.870.10">
    <property type="entry name" value="Endonuclease Chain A"/>
    <property type="match status" value="1"/>
</dbReference>
<dbReference type="InterPro" id="IPR025202">
    <property type="entry name" value="PLD-like_dom"/>
</dbReference>
<dbReference type="InterPro" id="IPR000330">
    <property type="entry name" value="SNF2_N"/>
</dbReference>
<protein>
    <submittedName>
        <fullName evidence="4">RNA polymerase-associated protein RapA</fullName>
        <ecNumber evidence="4">3.6.4.-</ecNumber>
    </submittedName>
</protein>
<evidence type="ECO:0000256" key="1">
    <source>
        <dbReference type="ARBA" id="ARBA00022801"/>
    </source>
</evidence>
<dbReference type="SMART" id="SM00487">
    <property type="entry name" value="DEXDc"/>
    <property type="match status" value="1"/>
</dbReference>
<organism evidence="4">
    <name type="scientific">bioreactor metagenome</name>
    <dbReference type="NCBI Taxonomy" id="1076179"/>
    <lineage>
        <taxon>unclassified sequences</taxon>
        <taxon>metagenomes</taxon>
        <taxon>ecological metagenomes</taxon>
    </lineage>
</organism>
<dbReference type="PROSITE" id="PS51194">
    <property type="entry name" value="HELICASE_CTER"/>
    <property type="match status" value="1"/>
</dbReference>
<dbReference type="SUPFAM" id="SSF56024">
    <property type="entry name" value="Phospholipase D/nuclease"/>
    <property type="match status" value="1"/>
</dbReference>
<dbReference type="CDD" id="cd18793">
    <property type="entry name" value="SF2_C_SNF"/>
    <property type="match status" value="1"/>
</dbReference>